<evidence type="ECO:0000256" key="1">
    <source>
        <dbReference type="ARBA" id="ARBA00004123"/>
    </source>
</evidence>
<reference evidence="7" key="1">
    <citation type="submission" date="2021-01" db="EMBL/GenBank/DDBJ databases">
        <authorList>
            <person name="Corre E."/>
            <person name="Pelletier E."/>
            <person name="Niang G."/>
            <person name="Scheremetjew M."/>
            <person name="Finn R."/>
            <person name="Kale V."/>
            <person name="Holt S."/>
            <person name="Cochrane G."/>
            <person name="Meng A."/>
            <person name="Brown T."/>
            <person name="Cohen L."/>
        </authorList>
    </citation>
    <scope>NUCLEOTIDE SEQUENCE</scope>
    <source>
        <strain evidence="7">CCMP622</strain>
    </source>
</reference>
<protein>
    <recommendedName>
        <fullName evidence="6">Zinc-finger domain-containing protein</fullName>
    </recommendedName>
</protein>
<name>A0A7S2TPT6_9EUKA</name>
<accession>A0A7S2TPT6</accession>
<proteinExistence type="predicted"/>
<feature type="region of interest" description="Disordered" evidence="5">
    <location>
        <begin position="215"/>
        <end position="254"/>
    </location>
</feature>
<evidence type="ECO:0000256" key="2">
    <source>
        <dbReference type="ARBA" id="ARBA00023015"/>
    </source>
</evidence>
<keyword evidence="2" id="KW-0805">Transcription regulation</keyword>
<evidence type="ECO:0000256" key="3">
    <source>
        <dbReference type="ARBA" id="ARBA00023163"/>
    </source>
</evidence>
<dbReference type="AlphaFoldDB" id="A0A7S2TPT6"/>
<dbReference type="EMBL" id="HBHP01015765">
    <property type="protein sequence ID" value="CAD9763683.1"/>
    <property type="molecule type" value="Transcribed_RNA"/>
</dbReference>
<gene>
    <name evidence="7" type="ORF">LSP00402_LOCUS9784</name>
</gene>
<dbReference type="GO" id="GO:0005634">
    <property type="term" value="C:nucleus"/>
    <property type="evidence" value="ECO:0007669"/>
    <property type="project" value="UniProtKB-SubCell"/>
</dbReference>
<dbReference type="Pfam" id="PF10497">
    <property type="entry name" value="zf-4CXXC_R1"/>
    <property type="match status" value="1"/>
</dbReference>
<evidence type="ECO:0000259" key="6">
    <source>
        <dbReference type="Pfam" id="PF10497"/>
    </source>
</evidence>
<feature type="compositionally biased region" description="Basic and acidic residues" evidence="5">
    <location>
        <begin position="237"/>
        <end position="252"/>
    </location>
</feature>
<sequence>MEIPEEQAGDPLASSPIFAALIHAASCAKDEKPKTGGLQGVPLPDVDSIGESQEEDEFELNHYSGEEEAAVSGRRKRSSAGSGGSGYNNSYKRRWEEPKRAERSIRQRSRPEKVESAAKKGFDDGNAALPGIKGGSSCHQCKSRRMFQDLTYCTSSLENKKKTCRKKYCEHCLTKFYNEPPLSRRDKARWVCPSCRRICCCAACRRKELKQGGGAASARCTSAAPRSSSRSGNVVGWEKELASRKQNGRDSRSVPMDYDAVLDLEELRLMAIARETNASAAAEEDLPVASDNAIDEGPKNHRSVTPSDESANLVEAAEFGRDDSHLTTPHLRCTVAYMLAIAQFGTVKEMLRRIVSRKSVGSHEKVQLISVLLRRIHQKYAALAQQPKKGAKVASMMQSAAPRDAM</sequence>
<keyword evidence="3" id="KW-0804">Transcription</keyword>
<organism evidence="7">
    <name type="scientific">Lotharella oceanica</name>
    <dbReference type="NCBI Taxonomy" id="641309"/>
    <lineage>
        <taxon>Eukaryota</taxon>
        <taxon>Sar</taxon>
        <taxon>Rhizaria</taxon>
        <taxon>Cercozoa</taxon>
        <taxon>Chlorarachniophyceae</taxon>
        <taxon>Lotharella</taxon>
    </lineage>
</organism>
<evidence type="ECO:0000313" key="7">
    <source>
        <dbReference type="EMBL" id="CAD9763683.1"/>
    </source>
</evidence>
<evidence type="ECO:0000256" key="5">
    <source>
        <dbReference type="SAM" id="MobiDB-lite"/>
    </source>
</evidence>
<keyword evidence="4" id="KW-0539">Nucleus</keyword>
<evidence type="ECO:0000256" key="4">
    <source>
        <dbReference type="ARBA" id="ARBA00023242"/>
    </source>
</evidence>
<comment type="subcellular location">
    <subcellularLocation>
        <location evidence="1">Nucleus</location>
    </subcellularLocation>
</comment>
<feature type="compositionally biased region" description="Basic and acidic residues" evidence="5">
    <location>
        <begin position="93"/>
        <end position="123"/>
    </location>
</feature>
<feature type="domain" description="Zinc-finger" evidence="6">
    <location>
        <begin position="134"/>
        <end position="216"/>
    </location>
</feature>
<feature type="region of interest" description="Disordered" evidence="5">
    <location>
        <begin position="29"/>
        <end position="128"/>
    </location>
</feature>
<dbReference type="InterPro" id="IPR018866">
    <property type="entry name" value="Znf-4CXXC_R1"/>
</dbReference>